<sequence>MIEIERSGHVPASPADVWTVVSDARRAPDWFSFAVRTEILSGSGRGEKRLQHGRWRTKTSEIEQEVIEFVPDKLIAWKHTAERVDGKPATVYASSVVFRIELEADGDGTTVRLRLLQEPADGFKKLALKLFGSRDITGRMEESLHRLPGAVAS</sequence>
<evidence type="ECO:0000313" key="1">
    <source>
        <dbReference type="EMBL" id="MBC6448132.1"/>
    </source>
</evidence>
<accession>A0ABR7L748</accession>
<name>A0ABR7L748_9PSEU</name>
<dbReference type="Proteomes" id="UP000734823">
    <property type="component" value="Unassembled WGS sequence"/>
</dbReference>
<organism evidence="1 2">
    <name type="scientific">Actinokineospora xionganensis</name>
    <dbReference type="NCBI Taxonomy" id="2684470"/>
    <lineage>
        <taxon>Bacteria</taxon>
        <taxon>Bacillati</taxon>
        <taxon>Actinomycetota</taxon>
        <taxon>Actinomycetes</taxon>
        <taxon>Pseudonocardiales</taxon>
        <taxon>Pseudonocardiaceae</taxon>
        <taxon>Actinokineospora</taxon>
    </lineage>
</organism>
<evidence type="ECO:0000313" key="2">
    <source>
        <dbReference type="Proteomes" id="UP000734823"/>
    </source>
</evidence>
<proteinExistence type="predicted"/>
<dbReference type="RefSeq" id="WP_187220622.1">
    <property type="nucleotide sequence ID" value="NZ_JABVED010000006.1"/>
</dbReference>
<dbReference type="EMBL" id="JABVED010000006">
    <property type="protein sequence ID" value="MBC6448132.1"/>
    <property type="molecule type" value="Genomic_DNA"/>
</dbReference>
<dbReference type="Gene3D" id="3.30.530.20">
    <property type="match status" value="1"/>
</dbReference>
<comment type="caution">
    <text evidence="1">The sequence shown here is derived from an EMBL/GenBank/DDBJ whole genome shotgun (WGS) entry which is preliminary data.</text>
</comment>
<dbReference type="InterPro" id="IPR019587">
    <property type="entry name" value="Polyketide_cyclase/dehydratase"/>
</dbReference>
<dbReference type="SUPFAM" id="SSF55961">
    <property type="entry name" value="Bet v1-like"/>
    <property type="match status" value="1"/>
</dbReference>
<dbReference type="Pfam" id="PF10604">
    <property type="entry name" value="Polyketide_cyc2"/>
    <property type="match status" value="1"/>
</dbReference>
<protein>
    <submittedName>
        <fullName evidence="1">SRPBCC family protein</fullName>
    </submittedName>
</protein>
<dbReference type="CDD" id="cd07814">
    <property type="entry name" value="SRPBCC_CalC_Aha1-like"/>
    <property type="match status" value="1"/>
</dbReference>
<reference evidence="1 2" key="1">
    <citation type="submission" date="2020-06" db="EMBL/GenBank/DDBJ databases">
        <title>Actinokineospora xiongansis sp. nov., isolated from soil of Baiyangdian.</title>
        <authorList>
            <person name="Zhang X."/>
        </authorList>
    </citation>
    <scope>NUCLEOTIDE SEQUENCE [LARGE SCALE GENOMIC DNA]</scope>
    <source>
        <strain evidence="1 2">HBU206404</strain>
    </source>
</reference>
<dbReference type="InterPro" id="IPR023393">
    <property type="entry name" value="START-like_dom_sf"/>
</dbReference>
<keyword evidence="2" id="KW-1185">Reference proteome</keyword>
<gene>
    <name evidence="1" type="ORF">GPZ80_13235</name>
</gene>